<gene>
    <name evidence="1" type="ORF">O181_000789</name>
</gene>
<dbReference type="Proteomes" id="UP000765509">
    <property type="component" value="Unassembled WGS sequence"/>
</dbReference>
<name>A0A9Q3B973_9BASI</name>
<keyword evidence="2" id="KW-1185">Reference proteome</keyword>
<reference evidence="1" key="1">
    <citation type="submission" date="2021-03" db="EMBL/GenBank/DDBJ databases">
        <title>Draft genome sequence of rust myrtle Austropuccinia psidii MF-1, a brazilian biotype.</title>
        <authorList>
            <person name="Quecine M.C."/>
            <person name="Pachon D.M.R."/>
            <person name="Bonatelli M.L."/>
            <person name="Correr F.H."/>
            <person name="Franceschini L.M."/>
            <person name="Leite T.F."/>
            <person name="Margarido G.R.A."/>
            <person name="Almeida C.A."/>
            <person name="Ferrarezi J.A."/>
            <person name="Labate C.A."/>
        </authorList>
    </citation>
    <scope>NUCLEOTIDE SEQUENCE</scope>
    <source>
        <strain evidence="1">MF-1</strain>
    </source>
</reference>
<dbReference type="AlphaFoldDB" id="A0A9Q3B973"/>
<protein>
    <submittedName>
        <fullName evidence="1">Uncharacterized protein</fullName>
    </submittedName>
</protein>
<evidence type="ECO:0000313" key="2">
    <source>
        <dbReference type="Proteomes" id="UP000765509"/>
    </source>
</evidence>
<sequence length="84" mass="10195">MEPRQVQVELSGELENKHTTFSINLLIKSVSFKEQAPLALPPMEQNKDKKIKKFIKERRLEVKNKREYLVRYRELVHEDEWQEE</sequence>
<accession>A0A9Q3B973</accession>
<dbReference type="EMBL" id="AVOT02000100">
    <property type="protein sequence ID" value="MBW0461074.1"/>
    <property type="molecule type" value="Genomic_DNA"/>
</dbReference>
<organism evidence="1 2">
    <name type="scientific">Austropuccinia psidii MF-1</name>
    <dbReference type="NCBI Taxonomy" id="1389203"/>
    <lineage>
        <taxon>Eukaryota</taxon>
        <taxon>Fungi</taxon>
        <taxon>Dikarya</taxon>
        <taxon>Basidiomycota</taxon>
        <taxon>Pucciniomycotina</taxon>
        <taxon>Pucciniomycetes</taxon>
        <taxon>Pucciniales</taxon>
        <taxon>Sphaerophragmiaceae</taxon>
        <taxon>Austropuccinia</taxon>
    </lineage>
</organism>
<proteinExistence type="predicted"/>
<evidence type="ECO:0000313" key="1">
    <source>
        <dbReference type="EMBL" id="MBW0461074.1"/>
    </source>
</evidence>
<comment type="caution">
    <text evidence="1">The sequence shown here is derived from an EMBL/GenBank/DDBJ whole genome shotgun (WGS) entry which is preliminary data.</text>
</comment>